<keyword evidence="2" id="KW-1185">Reference proteome</keyword>
<name>A0ABN0ZSF0_9ACTN</name>
<evidence type="ECO:0000313" key="1">
    <source>
        <dbReference type="EMBL" id="GAA0457405.1"/>
    </source>
</evidence>
<gene>
    <name evidence="1" type="ORF">GCM10009544_20010</name>
</gene>
<dbReference type="Proteomes" id="UP001499895">
    <property type="component" value="Unassembled WGS sequence"/>
</dbReference>
<organism evidence="1 2">
    <name type="scientific">Streptomyces stramineus</name>
    <dbReference type="NCBI Taxonomy" id="173861"/>
    <lineage>
        <taxon>Bacteria</taxon>
        <taxon>Bacillati</taxon>
        <taxon>Actinomycetota</taxon>
        <taxon>Actinomycetes</taxon>
        <taxon>Kitasatosporales</taxon>
        <taxon>Streptomycetaceae</taxon>
        <taxon>Streptomyces</taxon>
    </lineage>
</organism>
<proteinExistence type="predicted"/>
<evidence type="ECO:0000313" key="2">
    <source>
        <dbReference type="Proteomes" id="UP001499895"/>
    </source>
</evidence>
<sequence>MQPAKTVNRSPYAPLVTSPALSAQVVNLPSVVISTFRGAKVTPGRYVTDSVPLHCTAVDEPAWAGAVPGAAAPSRAAAATAAQRVHDLLTAMIGLLHSERYAVSGTR</sequence>
<comment type="caution">
    <text evidence="1">The sequence shown here is derived from an EMBL/GenBank/DDBJ whole genome shotgun (WGS) entry which is preliminary data.</text>
</comment>
<accession>A0ABN0ZSF0</accession>
<protein>
    <submittedName>
        <fullName evidence="1">Uncharacterized protein</fullName>
    </submittedName>
</protein>
<reference evidence="1 2" key="1">
    <citation type="journal article" date="2019" name="Int. J. Syst. Evol. Microbiol.">
        <title>The Global Catalogue of Microorganisms (GCM) 10K type strain sequencing project: providing services to taxonomists for standard genome sequencing and annotation.</title>
        <authorList>
            <consortium name="The Broad Institute Genomics Platform"/>
            <consortium name="The Broad Institute Genome Sequencing Center for Infectious Disease"/>
            <person name="Wu L."/>
            <person name="Ma J."/>
        </authorList>
    </citation>
    <scope>NUCLEOTIDE SEQUENCE [LARGE SCALE GENOMIC DNA]</scope>
    <source>
        <strain evidence="1 2">JCM 10649</strain>
    </source>
</reference>
<dbReference type="EMBL" id="BAAAHB010000015">
    <property type="protein sequence ID" value="GAA0457405.1"/>
    <property type="molecule type" value="Genomic_DNA"/>
</dbReference>